<dbReference type="InterPro" id="IPR009001">
    <property type="entry name" value="Transl_elong_EF1A/Init_IF2_C"/>
</dbReference>
<dbReference type="Proteomes" id="UP000603865">
    <property type="component" value="Unassembled WGS sequence"/>
</dbReference>
<dbReference type="EMBL" id="BMQL01000079">
    <property type="protein sequence ID" value="GGR37432.1"/>
    <property type="molecule type" value="Genomic_DNA"/>
</dbReference>
<protein>
    <recommendedName>
        <fullName evidence="5">Translation elongation factor EFTu/EF1A C-terminal domain-containing protein</fullName>
    </recommendedName>
</protein>
<dbReference type="AlphaFoldDB" id="A0A918KWT0"/>
<proteinExistence type="predicted"/>
<evidence type="ECO:0000256" key="2">
    <source>
        <dbReference type="ARBA" id="ARBA00023134"/>
    </source>
</evidence>
<sequence>MSSKRPTQLDAYDVEAFAWYLPTEKGGRKAYIQSGYWGQFFYENDDWEVGHYFDDPPILVPGEERTVRLRFMSPEKHVGRLVVGSISLFREGQRVIGYGRVTWIGRRPACCVRASCGRNRAG</sequence>
<evidence type="ECO:0000256" key="1">
    <source>
        <dbReference type="ARBA" id="ARBA00022741"/>
    </source>
</evidence>
<evidence type="ECO:0008006" key="5">
    <source>
        <dbReference type="Google" id="ProtNLM"/>
    </source>
</evidence>
<comment type="caution">
    <text evidence="3">The sequence shown here is derived from an EMBL/GenBank/DDBJ whole genome shotgun (WGS) entry which is preliminary data.</text>
</comment>
<evidence type="ECO:0000313" key="4">
    <source>
        <dbReference type="Proteomes" id="UP000603865"/>
    </source>
</evidence>
<keyword evidence="4" id="KW-1185">Reference proteome</keyword>
<dbReference type="SUPFAM" id="SSF50465">
    <property type="entry name" value="EF-Tu/eEF-1alpha/eIF2-gamma C-terminal domain"/>
    <property type="match status" value="1"/>
</dbReference>
<reference evidence="3" key="1">
    <citation type="journal article" date="2014" name="Int. J. Syst. Evol. Microbiol.">
        <title>Complete genome sequence of Corynebacterium casei LMG S-19264T (=DSM 44701T), isolated from a smear-ripened cheese.</title>
        <authorList>
            <consortium name="US DOE Joint Genome Institute (JGI-PGF)"/>
            <person name="Walter F."/>
            <person name="Albersmeier A."/>
            <person name="Kalinowski J."/>
            <person name="Ruckert C."/>
        </authorList>
    </citation>
    <scope>NUCLEOTIDE SEQUENCE</scope>
    <source>
        <strain evidence="3">JCM 31311</strain>
    </source>
</reference>
<organism evidence="3 4">
    <name type="scientific">Deinococcus ruber</name>
    <dbReference type="NCBI Taxonomy" id="1848197"/>
    <lineage>
        <taxon>Bacteria</taxon>
        <taxon>Thermotogati</taxon>
        <taxon>Deinococcota</taxon>
        <taxon>Deinococci</taxon>
        <taxon>Deinococcales</taxon>
        <taxon>Deinococcaceae</taxon>
        <taxon>Deinococcus</taxon>
    </lineage>
</organism>
<name>A0A918KWT0_9DEIO</name>
<accession>A0A918KWT0</accession>
<keyword evidence="2" id="KW-0342">GTP-binding</keyword>
<dbReference type="Gene3D" id="2.40.30.10">
    <property type="entry name" value="Translation factors"/>
    <property type="match status" value="1"/>
</dbReference>
<dbReference type="GO" id="GO:0005525">
    <property type="term" value="F:GTP binding"/>
    <property type="evidence" value="ECO:0007669"/>
    <property type="project" value="UniProtKB-KW"/>
</dbReference>
<evidence type="ECO:0000313" key="3">
    <source>
        <dbReference type="EMBL" id="GGR37432.1"/>
    </source>
</evidence>
<gene>
    <name evidence="3" type="ORF">GCM10008957_53570</name>
</gene>
<reference evidence="3" key="2">
    <citation type="submission" date="2020-09" db="EMBL/GenBank/DDBJ databases">
        <authorList>
            <person name="Sun Q."/>
            <person name="Ohkuma M."/>
        </authorList>
    </citation>
    <scope>NUCLEOTIDE SEQUENCE</scope>
    <source>
        <strain evidence="3">JCM 31311</strain>
    </source>
</reference>
<keyword evidence="1" id="KW-0547">Nucleotide-binding</keyword>